<accession>A0A1I6AAA6</accession>
<dbReference type="InterPro" id="IPR029076">
    <property type="entry name" value="Imm47"/>
</dbReference>
<dbReference type="Proteomes" id="UP000182762">
    <property type="component" value="Unassembled WGS sequence"/>
</dbReference>
<name>A0A1I6AAA6_9BACI</name>
<protein>
    <submittedName>
        <fullName evidence="1">Immunity protein 47</fullName>
    </submittedName>
</protein>
<evidence type="ECO:0000313" key="1">
    <source>
        <dbReference type="EMBL" id="SFQ65572.1"/>
    </source>
</evidence>
<dbReference type="EMBL" id="FOXX01000006">
    <property type="protein sequence ID" value="SFQ65572.1"/>
    <property type="molecule type" value="Genomic_DNA"/>
</dbReference>
<sequence>MVTVNELIKSIWYGPAPSVEEAQNIKASLKGKILEEERLISLIQLFKSGDFSLKHVFIHLMNSTEIEEVLNLCIHVFCSVCTHEDL</sequence>
<gene>
    <name evidence="1" type="ORF">SAMN02745910_02534</name>
</gene>
<reference evidence="1 2" key="1">
    <citation type="submission" date="2016-10" db="EMBL/GenBank/DDBJ databases">
        <authorList>
            <person name="Varghese N."/>
            <person name="Submissions S."/>
        </authorList>
    </citation>
    <scope>NUCLEOTIDE SEQUENCE [LARGE SCALE GENOMIC DNA]</scope>
    <source>
        <strain evidence="1 2">DSM 13796</strain>
    </source>
</reference>
<evidence type="ECO:0000313" key="2">
    <source>
        <dbReference type="Proteomes" id="UP000182762"/>
    </source>
</evidence>
<proteinExistence type="predicted"/>
<keyword evidence="2" id="KW-1185">Reference proteome</keyword>
<organism evidence="1 2">
    <name type="scientific">Priestia endophytica DSM 13796</name>
    <dbReference type="NCBI Taxonomy" id="1121089"/>
    <lineage>
        <taxon>Bacteria</taxon>
        <taxon>Bacillati</taxon>
        <taxon>Bacillota</taxon>
        <taxon>Bacilli</taxon>
        <taxon>Bacillales</taxon>
        <taxon>Bacillaceae</taxon>
        <taxon>Priestia</taxon>
    </lineage>
</organism>
<comment type="caution">
    <text evidence="1">The sequence shown here is derived from an EMBL/GenBank/DDBJ whole genome shotgun (WGS) entry which is preliminary data.</text>
</comment>
<dbReference type="Pfam" id="PF15573">
    <property type="entry name" value="Imm47"/>
    <property type="match status" value="1"/>
</dbReference>